<organism evidence="2 3">
    <name type="scientific">Madurella fahalii</name>
    <dbReference type="NCBI Taxonomy" id="1157608"/>
    <lineage>
        <taxon>Eukaryota</taxon>
        <taxon>Fungi</taxon>
        <taxon>Dikarya</taxon>
        <taxon>Ascomycota</taxon>
        <taxon>Pezizomycotina</taxon>
        <taxon>Sordariomycetes</taxon>
        <taxon>Sordariomycetidae</taxon>
        <taxon>Sordariales</taxon>
        <taxon>Sordariales incertae sedis</taxon>
        <taxon>Madurella</taxon>
    </lineage>
</organism>
<sequence length="339" mass="38900">MISINNSDIAADKQHRASQNKKLAISGQPPASTLNLYRRLAFGRKHLFGHDDPDQTAEYFVVNPVPQKHRDSWRPVFYRGDNPKYSGLSTSNNSSRPVARALRAGMWNSFQIQIGDGVSEVLENEAHIKKRKKRKKHERKQKARRFFRIPEKPLPDPIEEPREVQGLVAIFKMRRSAFLRRTLKWELGGYECQWKGTRRFLTGPFKNLKGVSHDFKLVDANNNIIATFEKDRWASYKKSERLGYPPNKKRLFLGKLRRYPAADAPSAAAVLENIRLSSPQDASGFSEKLTRDLNLQGPQSGDITEEAIAFTCWIAVEAEHRLRYKIFDLIEEIVEGLGE</sequence>
<feature type="region of interest" description="Disordered" evidence="1">
    <location>
        <begin position="1"/>
        <end position="28"/>
    </location>
</feature>
<proteinExistence type="predicted"/>
<keyword evidence="3" id="KW-1185">Reference proteome</keyword>
<name>A0ABQ0GNF3_9PEZI</name>
<accession>A0ABQ0GNF3</accession>
<gene>
    <name evidence="2" type="ORF">MFIFM68171_09507</name>
</gene>
<dbReference type="Proteomes" id="UP001628179">
    <property type="component" value="Unassembled WGS sequence"/>
</dbReference>
<evidence type="ECO:0000256" key="1">
    <source>
        <dbReference type="SAM" id="MobiDB-lite"/>
    </source>
</evidence>
<dbReference type="RefSeq" id="XP_070921027.1">
    <property type="nucleotide sequence ID" value="XM_071064926.1"/>
</dbReference>
<evidence type="ECO:0000313" key="2">
    <source>
        <dbReference type="EMBL" id="GAB1319297.1"/>
    </source>
</evidence>
<dbReference type="EMBL" id="BAAFSV010000005">
    <property type="protein sequence ID" value="GAB1319297.1"/>
    <property type="molecule type" value="Genomic_DNA"/>
</dbReference>
<protein>
    <submittedName>
        <fullName evidence="2">HNH nuclease domain-containing protein</fullName>
    </submittedName>
</protein>
<evidence type="ECO:0000313" key="3">
    <source>
        <dbReference type="Proteomes" id="UP001628179"/>
    </source>
</evidence>
<reference evidence="2 3" key="1">
    <citation type="submission" date="2024-09" db="EMBL/GenBank/DDBJ databases">
        <title>Itraconazole resistance in Madurella fahalii resulting from another homologue of gene encoding cytochrome P450 14-alpha sterol demethylase (CYP51).</title>
        <authorList>
            <person name="Yoshioka I."/>
            <person name="Fahal A.H."/>
            <person name="Kaneko S."/>
            <person name="Yaguchi T."/>
        </authorList>
    </citation>
    <scope>NUCLEOTIDE SEQUENCE [LARGE SCALE GENOMIC DNA]</scope>
    <source>
        <strain evidence="2 3">IFM 68171</strain>
    </source>
</reference>
<dbReference type="GeneID" id="98180249"/>
<comment type="caution">
    <text evidence="2">The sequence shown here is derived from an EMBL/GenBank/DDBJ whole genome shotgun (WGS) entry which is preliminary data.</text>
</comment>